<dbReference type="InterPro" id="IPR029058">
    <property type="entry name" value="AB_hydrolase_fold"/>
</dbReference>
<organism evidence="4">
    <name type="scientific">uncultured bacterium A1Q1_fos_2286</name>
    <dbReference type="NCBI Taxonomy" id="1256566"/>
    <lineage>
        <taxon>Bacteria</taxon>
        <taxon>environmental samples</taxon>
    </lineage>
</organism>
<reference evidence="4" key="1">
    <citation type="submission" date="2012-09" db="EMBL/GenBank/DDBJ databases">
        <title>Metagenomic Characterization of a Microbial Community in Wastewater Detects High Levels of Antibiotic Resistance.</title>
        <authorList>
            <person name="Abrams M."/>
            <person name="Caldwell A."/>
            <person name="Vandaei E."/>
            <person name="Lee W."/>
            <person name="Perrott J."/>
            <person name="Khan S.Y."/>
            <person name="Ta J."/>
            <person name="Romero D."/>
            <person name="Nguyen V."/>
            <person name="Pourmand N."/>
            <person name="Ouverney C.C."/>
        </authorList>
    </citation>
    <scope>NUCLEOTIDE SEQUENCE</scope>
</reference>
<protein>
    <submittedName>
        <fullName evidence="4">Membrane-bound esterase LipM</fullName>
    </submittedName>
</protein>
<dbReference type="PANTHER" id="PTHR48081">
    <property type="entry name" value="AB HYDROLASE SUPERFAMILY PROTEIN C4A8.06C"/>
    <property type="match status" value="1"/>
</dbReference>
<sequence>MALVPSFFASWLATEAAPLMLATWATGTTLELRRRRRSSSGLGARDIAGLALSAGAAVGAANLIVQGKRSGEEYDAALSSLISSEELEQRPAALRLGAILPVLNGNSRRRRARNVRYTSNDPGQPRTPSLKLDVYMPLDDPAPGELRPAVLQIHGGAWVLGSKNEQGIPLLNHLASCGWVGFNVDYQLSPRAKFPTHLIDCKRALVWIREHAEEYGVDPNFVVVTGGSAGGHLCALMALTQNDPEFQPGFEDKDTSLQGAVPFYGVYDLTNRDGAYDSMFEQLIADVVMGVGLDDAPEKWAAYSPVDRITEGAPPMFVIHGDKDVLVPVEIARSFVARLRQISRQAVVYAELRGAQHAFEIFPSFRAVHTVEYVERFVNHIHAEYVARSADPSIVETSRDDSPDTVLSDTAEVGAPT</sequence>
<evidence type="ECO:0000259" key="3">
    <source>
        <dbReference type="Pfam" id="PF20434"/>
    </source>
</evidence>
<dbReference type="GO" id="GO:0016787">
    <property type="term" value="F:hydrolase activity"/>
    <property type="evidence" value="ECO:0007669"/>
    <property type="project" value="UniProtKB-KW"/>
</dbReference>
<dbReference type="Pfam" id="PF20434">
    <property type="entry name" value="BD-FAE"/>
    <property type="match status" value="1"/>
</dbReference>
<name>L7VZW0_9BACT</name>
<feature type="domain" description="BD-FAE-like" evidence="3">
    <location>
        <begin position="132"/>
        <end position="338"/>
    </location>
</feature>
<evidence type="ECO:0000313" key="4">
    <source>
        <dbReference type="EMBL" id="AGC72673.1"/>
    </source>
</evidence>
<keyword evidence="1" id="KW-0378">Hydrolase</keyword>
<accession>L7VZW0</accession>
<dbReference type="InterPro" id="IPR049492">
    <property type="entry name" value="BD-FAE-like_dom"/>
</dbReference>
<dbReference type="InterPro" id="IPR050300">
    <property type="entry name" value="GDXG_lipolytic_enzyme"/>
</dbReference>
<feature type="region of interest" description="Disordered" evidence="2">
    <location>
        <begin position="392"/>
        <end position="417"/>
    </location>
</feature>
<dbReference type="EMBL" id="JX649909">
    <property type="protein sequence ID" value="AGC72673.1"/>
    <property type="molecule type" value="Genomic_DNA"/>
</dbReference>
<dbReference type="Gene3D" id="3.40.50.1820">
    <property type="entry name" value="alpha/beta hydrolase"/>
    <property type="match status" value="1"/>
</dbReference>
<dbReference type="AlphaFoldDB" id="L7VZW0"/>
<evidence type="ECO:0000256" key="2">
    <source>
        <dbReference type="SAM" id="MobiDB-lite"/>
    </source>
</evidence>
<evidence type="ECO:0000256" key="1">
    <source>
        <dbReference type="ARBA" id="ARBA00022801"/>
    </source>
</evidence>
<proteinExistence type="predicted"/>
<dbReference type="PANTHER" id="PTHR48081:SF33">
    <property type="entry name" value="KYNURENINE FORMAMIDASE"/>
    <property type="match status" value="1"/>
</dbReference>
<dbReference type="SUPFAM" id="SSF53474">
    <property type="entry name" value="alpha/beta-Hydrolases"/>
    <property type="match status" value="1"/>
</dbReference>